<dbReference type="STRING" id="1043493.SAMN05421637_2414"/>
<evidence type="ECO:0000256" key="2">
    <source>
        <dbReference type="ARBA" id="ARBA00023315"/>
    </source>
</evidence>
<feature type="domain" description="N-acetyltransferase" evidence="4">
    <location>
        <begin position="2"/>
        <end position="153"/>
    </location>
</feature>
<dbReference type="Gene3D" id="3.40.630.30">
    <property type="match status" value="1"/>
</dbReference>
<dbReference type="InterPro" id="IPR027417">
    <property type="entry name" value="P-loop_NTPase"/>
</dbReference>
<dbReference type="PROSITE" id="PS51186">
    <property type="entry name" value="GNAT"/>
    <property type="match status" value="1"/>
</dbReference>
<dbReference type="InterPro" id="IPR050832">
    <property type="entry name" value="Bact_Acetyltransf"/>
</dbReference>
<dbReference type="OrthoDB" id="70840at2"/>
<evidence type="ECO:0000256" key="3">
    <source>
        <dbReference type="SAM" id="MobiDB-lite"/>
    </source>
</evidence>
<dbReference type="eggNOG" id="COG0456">
    <property type="taxonomic scope" value="Bacteria"/>
</dbReference>
<keyword evidence="5" id="KW-0687">Ribonucleoprotein</keyword>
<proteinExistence type="predicted"/>
<dbReference type="AlphaFoldDB" id="A0A1H7A7J4"/>
<keyword evidence="1" id="KW-0808">Transferase</keyword>
<dbReference type="RefSeq" id="WP_052405970.1">
    <property type="nucleotide sequence ID" value="NZ_BBLU01000014.1"/>
</dbReference>
<dbReference type="GO" id="GO:0016747">
    <property type="term" value="F:acyltransferase activity, transferring groups other than amino-acyl groups"/>
    <property type="evidence" value="ECO:0007669"/>
    <property type="project" value="InterPro"/>
</dbReference>
<dbReference type="SUPFAM" id="SSF55729">
    <property type="entry name" value="Acyl-CoA N-acyltransferases (Nat)"/>
    <property type="match status" value="1"/>
</dbReference>
<organism evidence="5 6">
    <name type="scientific">Demequina mangrovi</name>
    <dbReference type="NCBI Taxonomy" id="1043493"/>
    <lineage>
        <taxon>Bacteria</taxon>
        <taxon>Bacillati</taxon>
        <taxon>Actinomycetota</taxon>
        <taxon>Actinomycetes</taxon>
        <taxon>Micrococcales</taxon>
        <taxon>Demequinaceae</taxon>
        <taxon>Demequina</taxon>
    </lineage>
</organism>
<accession>A0A1H7A7J4</accession>
<dbReference type="eggNOG" id="COG0529">
    <property type="taxonomic scope" value="Bacteria"/>
</dbReference>
<dbReference type="InterPro" id="IPR000182">
    <property type="entry name" value="GNAT_dom"/>
</dbReference>
<reference evidence="6" key="1">
    <citation type="submission" date="2016-10" db="EMBL/GenBank/DDBJ databases">
        <authorList>
            <person name="Varghese N."/>
        </authorList>
    </citation>
    <scope>NUCLEOTIDE SEQUENCE [LARGE SCALE GENOMIC DNA]</scope>
    <source>
        <strain evidence="6">DSM 24868</strain>
    </source>
</reference>
<evidence type="ECO:0000313" key="5">
    <source>
        <dbReference type="EMBL" id="SEJ61629.1"/>
    </source>
</evidence>
<gene>
    <name evidence="5" type="ORF">SAMN05421637_2414</name>
</gene>
<evidence type="ECO:0000313" key="6">
    <source>
        <dbReference type="Proteomes" id="UP000183315"/>
    </source>
</evidence>
<dbReference type="GO" id="GO:0005840">
    <property type="term" value="C:ribosome"/>
    <property type="evidence" value="ECO:0007669"/>
    <property type="project" value="UniProtKB-KW"/>
</dbReference>
<dbReference type="CDD" id="cd04301">
    <property type="entry name" value="NAT_SF"/>
    <property type="match status" value="1"/>
</dbReference>
<keyword evidence="2" id="KW-0012">Acyltransferase</keyword>
<dbReference type="Gene3D" id="3.40.50.300">
    <property type="entry name" value="P-loop containing nucleotide triphosphate hydrolases"/>
    <property type="match status" value="1"/>
</dbReference>
<feature type="region of interest" description="Disordered" evidence="3">
    <location>
        <begin position="308"/>
        <end position="327"/>
    </location>
</feature>
<keyword evidence="6" id="KW-1185">Reference proteome</keyword>
<protein>
    <submittedName>
        <fullName evidence="5">Ribosomal protein S18 acetylase RimI</fullName>
    </submittedName>
</protein>
<dbReference type="PANTHER" id="PTHR43877">
    <property type="entry name" value="AMINOALKYLPHOSPHONATE N-ACETYLTRANSFERASE-RELATED-RELATED"/>
    <property type="match status" value="1"/>
</dbReference>
<sequence length="327" mass="35226">MITIRRVEPDDADAHALWAEQQADLALRYDSPDLVLETSFPTLVASLVGYAGDGEPVASIVLRWSPYPTGAGSLELKRLWVRPAHRGHGHSKVMMGAAEAIARKAGATRIVLETGTEQPEALALYDRLGYARIESYGEYKDEPDSICYGLDLPVRVLVLTGPMGAGKTAVAEAAHTALALRGARTAFVDADTLCEAYPSPPDDMVNQTLLMECLAALAPVHRRHGYGLLVIPRILEDPADRGALAHALAGPSGPAEVSVVRVDAPVEERVARLRRRETSTRWLEWAVPRTAEQGDELEALAIEDATVDNSGRTPEESAAEALDAVGW</sequence>
<evidence type="ECO:0000259" key="4">
    <source>
        <dbReference type="PROSITE" id="PS51186"/>
    </source>
</evidence>
<dbReference type="SUPFAM" id="SSF52540">
    <property type="entry name" value="P-loop containing nucleoside triphosphate hydrolases"/>
    <property type="match status" value="1"/>
</dbReference>
<dbReference type="Pfam" id="PF00583">
    <property type="entry name" value="Acetyltransf_1"/>
    <property type="match status" value="1"/>
</dbReference>
<dbReference type="InterPro" id="IPR016181">
    <property type="entry name" value="Acyl_CoA_acyltransferase"/>
</dbReference>
<dbReference type="Proteomes" id="UP000183315">
    <property type="component" value="Unassembled WGS sequence"/>
</dbReference>
<keyword evidence="5" id="KW-0689">Ribosomal protein</keyword>
<dbReference type="EMBL" id="FNZI01000006">
    <property type="protein sequence ID" value="SEJ61629.1"/>
    <property type="molecule type" value="Genomic_DNA"/>
</dbReference>
<evidence type="ECO:0000256" key="1">
    <source>
        <dbReference type="ARBA" id="ARBA00022679"/>
    </source>
</evidence>
<dbReference type="PANTHER" id="PTHR43877:SF2">
    <property type="entry name" value="AMINOALKYLPHOSPHONATE N-ACETYLTRANSFERASE-RELATED"/>
    <property type="match status" value="1"/>
</dbReference>
<name>A0A1H7A7J4_9MICO</name>